<dbReference type="GO" id="GO:0015288">
    <property type="term" value="F:porin activity"/>
    <property type="evidence" value="ECO:0007669"/>
    <property type="project" value="UniProtKB-KW"/>
</dbReference>
<dbReference type="AlphaFoldDB" id="A0A8J7QF17"/>
<keyword evidence="11" id="KW-0472">Membrane</keyword>
<keyword evidence="18" id="KW-1185">Reference proteome</keyword>
<evidence type="ECO:0000256" key="12">
    <source>
        <dbReference type="ARBA" id="ARBA00023139"/>
    </source>
</evidence>
<dbReference type="Pfam" id="PF22461">
    <property type="entry name" value="SLBB_2"/>
    <property type="match status" value="2"/>
</dbReference>
<comment type="caution">
    <text evidence="17">The sequence shown here is derived from an EMBL/GenBank/DDBJ whole genome shotgun (WGS) entry which is preliminary data.</text>
</comment>
<feature type="domain" description="SLBB" evidence="16">
    <location>
        <begin position="192"/>
        <end position="270"/>
    </location>
</feature>
<evidence type="ECO:0000256" key="3">
    <source>
        <dbReference type="ARBA" id="ARBA00022448"/>
    </source>
</evidence>
<keyword evidence="7" id="KW-0732">Signal</keyword>
<keyword evidence="4" id="KW-1134">Transmembrane beta strand</keyword>
<dbReference type="GO" id="GO:0009279">
    <property type="term" value="C:cell outer membrane"/>
    <property type="evidence" value="ECO:0007669"/>
    <property type="project" value="UniProtKB-SubCell"/>
</dbReference>
<comment type="subcellular location">
    <subcellularLocation>
        <location evidence="1">Cell outer membrane</location>
        <topology evidence="1">Multi-pass membrane protein</topology>
    </subcellularLocation>
</comment>
<dbReference type="Pfam" id="PF02563">
    <property type="entry name" value="Poly_export"/>
    <property type="match status" value="1"/>
</dbReference>
<dbReference type="EMBL" id="JAFREP010000024">
    <property type="protein sequence ID" value="MBO1321480.1"/>
    <property type="molecule type" value="Genomic_DNA"/>
</dbReference>
<keyword evidence="8" id="KW-0625">Polysaccharide transport</keyword>
<feature type="domain" description="Polysaccharide export protein N-terminal" evidence="15">
    <location>
        <begin position="25"/>
        <end position="97"/>
    </location>
</feature>
<dbReference type="PANTHER" id="PTHR33619:SF3">
    <property type="entry name" value="POLYSACCHARIDE EXPORT PROTEIN GFCE-RELATED"/>
    <property type="match status" value="1"/>
</dbReference>
<keyword evidence="14" id="KW-0449">Lipoprotein</keyword>
<proteinExistence type="inferred from homology"/>
<evidence type="ECO:0000256" key="9">
    <source>
        <dbReference type="ARBA" id="ARBA00023065"/>
    </source>
</evidence>
<sequence length="319" mass="34873">MKAEKPGKVTYSEASLIEAFEQDLPSDYLIGPGDELSIEMWGDERLSGLQVVDPFGNISIPLLGDVQVSGKSRARVQADLREALSKNYADPLLHVRVAAYNNNRVFVLGQVNSPGIVSFTARPTLLEALAVAGAMPSNERINSLQRCAVMRGKDKIIWLDLNELLLGGNLSLNLTLANNDVVFIPDAHEPYVYVMGQVNSPGAYRLTSNMSLLDALMRAGGLSRDGKQRNIAVIRQHEDGPMVAKVNLKRFYRGDIDKNFVLEDGDIIYVRTKNIARFEYLMRSITPFTSLLVINEALSSDDTATTTTPADGDAGGGTQ</sequence>
<dbReference type="InterPro" id="IPR003715">
    <property type="entry name" value="Poly_export_N"/>
</dbReference>
<evidence type="ECO:0000256" key="8">
    <source>
        <dbReference type="ARBA" id="ARBA00023047"/>
    </source>
</evidence>
<evidence type="ECO:0000256" key="11">
    <source>
        <dbReference type="ARBA" id="ARBA00023136"/>
    </source>
</evidence>
<evidence type="ECO:0000256" key="10">
    <source>
        <dbReference type="ARBA" id="ARBA00023114"/>
    </source>
</evidence>
<evidence type="ECO:0000313" key="18">
    <source>
        <dbReference type="Proteomes" id="UP000664417"/>
    </source>
</evidence>
<evidence type="ECO:0000256" key="14">
    <source>
        <dbReference type="ARBA" id="ARBA00023288"/>
    </source>
</evidence>
<keyword evidence="13" id="KW-0998">Cell outer membrane</keyword>
<organism evidence="17 18">
    <name type="scientific">Acanthopleuribacter pedis</name>
    <dbReference type="NCBI Taxonomy" id="442870"/>
    <lineage>
        <taxon>Bacteria</taxon>
        <taxon>Pseudomonadati</taxon>
        <taxon>Acidobacteriota</taxon>
        <taxon>Holophagae</taxon>
        <taxon>Acanthopleuribacterales</taxon>
        <taxon>Acanthopleuribacteraceae</taxon>
        <taxon>Acanthopleuribacter</taxon>
    </lineage>
</organism>
<dbReference type="GO" id="GO:0006811">
    <property type="term" value="P:monoatomic ion transport"/>
    <property type="evidence" value="ECO:0007669"/>
    <property type="project" value="UniProtKB-KW"/>
</dbReference>
<evidence type="ECO:0000256" key="5">
    <source>
        <dbReference type="ARBA" id="ARBA00022597"/>
    </source>
</evidence>
<evidence type="ECO:0000256" key="1">
    <source>
        <dbReference type="ARBA" id="ARBA00004571"/>
    </source>
</evidence>
<evidence type="ECO:0000256" key="7">
    <source>
        <dbReference type="ARBA" id="ARBA00022729"/>
    </source>
</evidence>
<evidence type="ECO:0000259" key="16">
    <source>
        <dbReference type="Pfam" id="PF22461"/>
    </source>
</evidence>
<dbReference type="Proteomes" id="UP000664417">
    <property type="component" value="Unassembled WGS sequence"/>
</dbReference>
<feature type="domain" description="SLBB" evidence="16">
    <location>
        <begin position="104"/>
        <end position="184"/>
    </location>
</feature>
<dbReference type="Gene3D" id="3.10.560.10">
    <property type="entry name" value="Outer membrane lipoprotein wza domain like"/>
    <property type="match status" value="2"/>
</dbReference>
<evidence type="ECO:0000313" key="17">
    <source>
        <dbReference type="EMBL" id="MBO1321480.1"/>
    </source>
</evidence>
<protein>
    <submittedName>
        <fullName evidence="17">SLBB domain-containing protein</fullName>
    </submittedName>
</protein>
<dbReference type="GO" id="GO:0046930">
    <property type="term" value="C:pore complex"/>
    <property type="evidence" value="ECO:0007669"/>
    <property type="project" value="UniProtKB-KW"/>
</dbReference>
<keyword evidence="6" id="KW-0812">Transmembrane</keyword>
<evidence type="ECO:0000259" key="15">
    <source>
        <dbReference type="Pfam" id="PF02563"/>
    </source>
</evidence>
<keyword evidence="3" id="KW-0813">Transport</keyword>
<dbReference type="InterPro" id="IPR054765">
    <property type="entry name" value="SLBB_dom"/>
</dbReference>
<accession>A0A8J7QF17</accession>
<evidence type="ECO:0000256" key="13">
    <source>
        <dbReference type="ARBA" id="ARBA00023237"/>
    </source>
</evidence>
<evidence type="ECO:0000256" key="4">
    <source>
        <dbReference type="ARBA" id="ARBA00022452"/>
    </source>
</evidence>
<keyword evidence="9" id="KW-0406">Ion transport</keyword>
<evidence type="ECO:0000256" key="2">
    <source>
        <dbReference type="ARBA" id="ARBA00009450"/>
    </source>
</evidence>
<keyword evidence="10" id="KW-0626">Porin</keyword>
<reference evidence="17" key="1">
    <citation type="submission" date="2021-03" db="EMBL/GenBank/DDBJ databases">
        <authorList>
            <person name="Wang G."/>
        </authorList>
    </citation>
    <scope>NUCLEOTIDE SEQUENCE</scope>
    <source>
        <strain evidence="17">KCTC 12899</strain>
    </source>
</reference>
<keyword evidence="5" id="KW-0762">Sugar transport</keyword>
<dbReference type="GO" id="GO:0015159">
    <property type="term" value="F:polysaccharide transmembrane transporter activity"/>
    <property type="evidence" value="ECO:0007669"/>
    <property type="project" value="InterPro"/>
</dbReference>
<comment type="similarity">
    <text evidence="2">Belongs to the BexD/CtrA/VexA family.</text>
</comment>
<dbReference type="InterPro" id="IPR049712">
    <property type="entry name" value="Poly_export"/>
</dbReference>
<evidence type="ECO:0000256" key="6">
    <source>
        <dbReference type="ARBA" id="ARBA00022692"/>
    </source>
</evidence>
<gene>
    <name evidence="17" type="ORF">J3U88_23560</name>
</gene>
<name>A0A8J7QF17_9BACT</name>
<dbReference type="PANTHER" id="PTHR33619">
    <property type="entry name" value="POLYSACCHARIDE EXPORT PROTEIN GFCE-RELATED"/>
    <property type="match status" value="1"/>
</dbReference>
<dbReference type="RefSeq" id="WP_207861453.1">
    <property type="nucleotide sequence ID" value="NZ_JAFREP010000024.1"/>
</dbReference>
<keyword evidence="12" id="KW-0564">Palmitate</keyword>